<dbReference type="SMART" id="SM00905">
    <property type="entry name" value="FolB"/>
    <property type="match status" value="1"/>
</dbReference>
<proteinExistence type="predicted"/>
<keyword evidence="2" id="KW-0456">Lyase</keyword>
<evidence type="ECO:0000313" key="3">
    <source>
        <dbReference type="Proteomes" id="UP000031163"/>
    </source>
</evidence>
<evidence type="ECO:0000313" key="2">
    <source>
        <dbReference type="EMBL" id="AJC87168.1"/>
    </source>
</evidence>
<dbReference type="EC" id="4.1.2.25" evidence="2"/>
<feature type="domain" description="Dihydroneopterin aldolase/epimerase" evidence="1">
    <location>
        <begin position="5"/>
        <end position="103"/>
    </location>
</feature>
<dbReference type="GeneID" id="74430985"/>
<dbReference type="HOGENOM" id="CLU_112632_4_0_7"/>
<dbReference type="InterPro" id="IPR043133">
    <property type="entry name" value="GTP-CH-I_C/QueF"/>
</dbReference>
<dbReference type="SUPFAM" id="SSF55620">
    <property type="entry name" value="Tetrahydrobiopterin biosynthesis enzymes-like"/>
    <property type="match status" value="1"/>
</dbReference>
<dbReference type="Proteomes" id="UP000031163">
    <property type="component" value="Chromosome"/>
</dbReference>
<dbReference type="AlphaFoldDB" id="A0A0A8GZ18"/>
<accession>A0A0A8GZ18</accession>
<dbReference type="Gene3D" id="3.30.1130.10">
    <property type="match status" value="1"/>
</dbReference>
<reference evidence="2 3" key="1">
    <citation type="journal article" date="2014" name="Genome Biol. Evol.">
        <title>Comparative Genomics of the Campylobacter lari Group.</title>
        <authorList>
            <person name="Miller W.G."/>
            <person name="Yee E."/>
            <person name="Chapman M.H."/>
            <person name="Smith T.P."/>
            <person name="Bono J.L."/>
            <person name="Huynh S."/>
            <person name="Parker C.T."/>
            <person name="Vandamme P."/>
            <person name="Luong K."/>
            <person name="Korlach J."/>
        </authorList>
    </citation>
    <scope>NUCLEOTIDE SEQUENCE [LARGE SCALE GENOMIC DNA]</scope>
    <source>
        <strain evidence="2 3">NCTC 12927</strain>
    </source>
</reference>
<evidence type="ECO:0000259" key="1">
    <source>
        <dbReference type="SMART" id="SM00905"/>
    </source>
</evidence>
<protein>
    <submittedName>
        <fullName evidence="2">Dihydroneopterin aldolase</fullName>
        <ecNumber evidence="2">4.1.2.25</ecNumber>
    </submittedName>
</protein>
<dbReference type="GO" id="GO:0006760">
    <property type="term" value="P:folic acid-containing compound metabolic process"/>
    <property type="evidence" value="ECO:0007669"/>
    <property type="project" value="InterPro"/>
</dbReference>
<dbReference type="RefSeq" id="WP_039649031.1">
    <property type="nucleotide sequence ID" value="NZ_CP007770.1"/>
</dbReference>
<dbReference type="GO" id="GO:0004150">
    <property type="term" value="F:dihydroneopterin aldolase activity"/>
    <property type="evidence" value="ECO:0007669"/>
    <property type="project" value="UniProtKB-EC"/>
</dbReference>
<dbReference type="STRING" id="1031564.CINS_0164"/>
<sequence length="105" mass="12493">MQSHIKINLEFKCIIGLLDFERIQEQKILIDLEAKSEKFLDYAKLCKRIEKIYKKKKFKTIEKSLKYVCKNIKKHHKKVKFISITCYKPDIIANAKVGVTLTKKY</sequence>
<gene>
    <name evidence="2" type="primary">folB</name>
    <name evidence="2" type="ORF">CINS_0164</name>
</gene>
<dbReference type="InterPro" id="IPR006157">
    <property type="entry name" value="FolB_dom"/>
</dbReference>
<dbReference type="Pfam" id="PF02152">
    <property type="entry name" value="FolB"/>
    <property type="match status" value="1"/>
</dbReference>
<dbReference type="NCBIfam" id="TIGR00526">
    <property type="entry name" value="folB_dom"/>
    <property type="match status" value="1"/>
</dbReference>
<dbReference type="KEGG" id="cis:CINS_0164"/>
<name>A0A0A8GZ18_9BACT</name>
<organism evidence="2 3">
    <name type="scientific">Campylobacter insulaenigrae NCTC 12927</name>
    <dbReference type="NCBI Taxonomy" id="1031564"/>
    <lineage>
        <taxon>Bacteria</taxon>
        <taxon>Pseudomonadati</taxon>
        <taxon>Campylobacterota</taxon>
        <taxon>Epsilonproteobacteria</taxon>
        <taxon>Campylobacterales</taxon>
        <taxon>Campylobacteraceae</taxon>
        <taxon>Campylobacter</taxon>
    </lineage>
</organism>
<dbReference type="EMBL" id="CP007770">
    <property type="protein sequence ID" value="AJC87168.1"/>
    <property type="molecule type" value="Genomic_DNA"/>
</dbReference>